<reference evidence="3 4" key="1">
    <citation type="submission" date="2019-05" db="EMBL/GenBank/DDBJ databases">
        <authorList>
            <person name="Qu J.-H."/>
        </authorList>
    </citation>
    <scope>NUCLEOTIDE SEQUENCE [LARGE SCALE GENOMIC DNA]</scope>
    <source>
        <strain evidence="3 4">T17</strain>
    </source>
</reference>
<dbReference type="OrthoDB" id="880749at2"/>
<feature type="region of interest" description="Disordered" evidence="1">
    <location>
        <begin position="25"/>
        <end position="64"/>
    </location>
</feature>
<accession>A0A5R9KZ67</accession>
<dbReference type="EMBL" id="VCEJ01000004">
    <property type="protein sequence ID" value="TLV01448.1"/>
    <property type="molecule type" value="Genomic_DNA"/>
</dbReference>
<evidence type="ECO:0000313" key="4">
    <source>
        <dbReference type="Proteomes" id="UP000306402"/>
    </source>
</evidence>
<name>A0A5R9KZ67_9BACT</name>
<organism evidence="3 4">
    <name type="scientific">Dyadobacter luticola</name>
    <dbReference type="NCBI Taxonomy" id="1979387"/>
    <lineage>
        <taxon>Bacteria</taxon>
        <taxon>Pseudomonadati</taxon>
        <taxon>Bacteroidota</taxon>
        <taxon>Cytophagia</taxon>
        <taxon>Cytophagales</taxon>
        <taxon>Spirosomataceae</taxon>
        <taxon>Dyadobacter</taxon>
    </lineage>
</organism>
<evidence type="ECO:0000313" key="3">
    <source>
        <dbReference type="EMBL" id="TLV01448.1"/>
    </source>
</evidence>
<evidence type="ECO:0000256" key="1">
    <source>
        <dbReference type="SAM" id="MobiDB-lite"/>
    </source>
</evidence>
<proteinExistence type="predicted"/>
<protein>
    <recommendedName>
        <fullName evidence="5">DUF5666 domain-containing protein</fullName>
    </recommendedName>
</protein>
<dbReference type="AlphaFoldDB" id="A0A5R9KZ67"/>
<evidence type="ECO:0000256" key="2">
    <source>
        <dbReference type="SAM" id="SignalP"/>
    </source>
</evidence>
<keyword evidence="2" id="KW-0732">Signal</keyword>
<evidence type="ECO:0008006" key="5">
    <source>
        <dbReference type="Google" id="ProtNLM"/>
    </source>
</evidence>
<dbReference type="Proteomes" id="UP000306402">
    <property type="component" value="Unassembled WGS sequence"/>
</dbReference>
<feature type="compositionally biased region" description="Pro residues" evidence="1">
    <location>
        <begin position="40"/>
        <end position="56"/>
    </location>
</feature>
<gene>
    <name evidence="3" type="ORF">FEN17_18640</name>
</gene>
<comment type="caution">
    <text evidence="3">The sequence shown here is derived from an EMBL/GenBank/DDBJ whole genome shotgun (WGS) entry which is preliminary data.</text>
</comment>
<feature type="chain" id="PRO_5024457244" description="DUF5666 domain-containing protein" evidence="2">
    <location>
        <begin position="23"/>
        <end position="249"/>
    </location>
</feature>
<keyword evidence="4" id="KW-1185">Reference proteome</keyword>
<feature type="signal peptide" evidence="2">
    <location>
        <begin position="1"/>
        <end position="22"/>
    </location>
</feature>
<sequence length="249" mass="25899">MKTVMMAAAMMTAIMLSSGIQAQPGNVQGPDRIAGGAPGPGRPGPVGPRPGGPGPGGPIGGPGIAGGLQPVNAYQGKVVKLQYNDDFTFDGFYILNSIDSVLVKFPAHLGKQVMSAAKVGSNVNFTGTMEATPFGASEVRLVSLNDKMLNDSPQTELPPAEKFVDGKAKVASLQKGRDGMVTGLILDNKTLLKLPPHVMAQMGNSLQPGSAIVYSGNQKSVNAGEISLDNYVIVRPNTLTINGQQYLVR</sequence>
<dbReference type="RefSeq" id="WP_138366819.1">
    <property type="nucleotide sequence ID" value="NZ_VCEJ01000004.1"/>
</dbReference>